<dbReference type="SMART" id="SM00487">
    <property type="entry name" value="DEXDc"/>
    <property type="match status" value="1"/>
</dbReference>
<dbReference type="SMART" id="SM00490">
    <property type="entry name" value="HELICc"/>
    <property type="match status" value="1"/>
</dbReference>
<dbReference type="GO" id="GO:0003723">
    <property type="term" value="F:RNA binding"/>
    <property type="evidence" value="ECO:0007669"/>
    <property type="project" value="UniProtKB-KW"/>
</dbReference>
<keyword evidence="4" id="KW-0934">Plastid</keyword>
<sequence length="1482" mass="168210">MPPNNRKKKKPASNPARGFATVSVPSKPKPTESSTPVSTADSKSVSESDRPTPVEGKQQPAVDSKSEAAPSLQNYTPEELEKHLEEAELQLLVEKYASKCRSDAARQVTKLETERRVFRQQAVSINLMEWLPTEVLQNIMHLVETEERELSPLPGRDSGGQKKTVSEEELYMRLWTLKETLLKLGFPEEKVNEALKHMLLYFSGNFATSNREVVCNLDEALDWLALHCTPKELPSYMQTNAQQRNELDRHISWINDREPSQSSTPSLGPNNSKVKKPKSPVKEPSPALQSSPYDSDSSLDPDTLIPKYLDLQTRLYGLRPELFDQPKKGKKGGRKPAEAEQDPQVVRLQRKITSIENDVLFDQHEAEYKWREKLDDLRKEAAFVRRSQPEEKPVQEEAESAEQPEETETKPENGAQPLDNEEATDLLGDMFQDEEPVLELGVITEELKKASVKVRDFGKWTGLSPRRVLEETCKARDTGCKITFKDMSASSHSNRQALEVRWSKPQEVPFPFVWDTTTHNSNAYATFVSMDSVATPNSQQAESFVSTLALFILFPQNSKEGKAYLRLPAVWRELWTEFANAKKLQEDEADKQTVKDLKKLIQDNHGAFEDDVVLSHNFRKRNGTSSKPESPVRGAGVKDSSEPDEELTRIWTEKSSTASFQYMAQGRMNLPIWNFRDDILNTLDTHRALIICSETGSGKSTQIPSFILEHEMKQGRPCKIYVTEPRRISAISLARRVSEELGENKNDVGTARSLIGFAVRLESKVSQATRLVFATTGVVVRMLERPDDFRDITHVVLDEVHERSIDSDFLLIVLRRLMQKRPDLKLILMSATLEAQRFSTYLGGVPVLNIPGRTFPVEMKFLEDAIEMTNYRLLENESNAVEEEMDELALETAQGDTAGSLMTSLDGYSKQTKETVANFDEYRLDYQLIKRLVVQIASSPDMTHYSKAILIFMPGMAEIRRLNDEILSDPTFQQGWIVHALHSSIASEDQEKAFVVPPEGMRKIVIATNIAETGITIPDITAVIDAGKEKSMRFDERRQLSRLVETFISRANAKQRRGRAGRVQNGICFHLFTKHRHDKLLAEQQTPEMLRLSLQDLVLRVKICKLGEVEPTLLEALDPPSSKNIRRAIDSLKEVKALTNAENLTPLGLQLAKLPLDVFLGKLIIHGAFFRCLDAAVSIAAILSSKSPFVNTMGSNTQKDIARLSFRKGDSDLLTVYNAYCAWKRARNTPGVSEYAFCRKNFLSSQTLLNIEDIKMQLIVSIADTGLLTLDPSQKALLNRSRSNNRRNFFTIPEEYDFNSVNDTIVNSVIAWSFYPKLLTRDGKGWRNVANNQAVTLHPTSVNKQADASAIKWVSYYHIMQGRNKNYNAFETTAVDDFAIALLCGEAEFKVPQYPLTHTHQFKINTNNFENWEQMYSGVISIDSNRIRFSLRDWKSMLALKTLSARLREILQNTFREPHRVPSYKQQQWLGLWQMIFAQVRK</sequence>
<keyword evidence="3" id="KW-0150">Chloroplast</keyword>
<dbReference type="InterPro" id="IPR001650">
    <property type="entry name" value="Helicase_C-like"/>
</dbReference>
<dbReference type="GeneID" id="64963805"/>
<dbReference type="EC" id="3.6.4.13" evidence="2"/>
<gene>
    <name evidence="15" type="ORF">AKAW2_60748A</name>
</gene>
<dbReference type="GO" id="GO:0003724">
    <property type="term" value="F:RNA helicase activity"/>
    <property type="evidence" value="ECO:0007669"/>
    <property type="project" value="UniProtKB-EC"/>
</dbReference>
<feature type="region of interest" description="Disordered" evidence="12">
    <location>
        <begin position="619"/>
        <end position="647"/>
    </location>
</feature>
<dbReference type="PANTHER" id="PTHR18934:SF145">
    <property type="entry name" value="ATP-DEPENDENT RNA HELICASE DHX57-RELATED"/>
    <property type="match status" value="1"/>
</dbReference>
<feature type="region of interest" description="Disordered" evidence="12">
    <location>
        <begin position="320"/>
        <end position="346"/>
    </location>
</feature>
<dbReference type="Gene3D" id="3.40.50.300">
    <property type="entry name" value="P-loop containing nucleotide triphosphate hydrolases"/>
    <property type="match status" value="2"/>
</dbReference>
<feature type="compositionally biased region" description="Acidic residues" evidence="12">
    <location>
        <begin position="396"/>
        <end position="406"/>
    </location>
</feature>
<dbReference type="CDD" id="cd17917">
    <property type="entry name" value="DEXHc_RHA-like"/>
    <property type="match status" value="1"/>
</dbReference>
<dbReference type="Pfam" id="PF00270">
    <property type="entry name" value="DEAD"/>
    <property type="match status" value="1"/>
</dbReference>
<evidence type="ECO:0000313" key="16">
    <source>
        <dbReference type="Proteomes" id="UP000661280"/>
    </source>
</evidence>
<dbReference type="SMART" id="SM00847">
    <property type="entry name" value="HA2"/>
    <property type="match status" value="1"/>
</dbReference>
<dbReference type="InterPro" id="IPR011709">
    <property type="entry name" value="DEAD-box_helicase_OB_fold"/>
</dbReference>
<dbReference type="PROSITE" id="PS51192">
    <property type="entry name" value="HELICASE_ATP_BIND_1"/>
    <property type="match status" value="1"/>
</dbReference>
<dbReference type="CDD" id="cd18791">
    <property type="entry name" value="SF2_C_RHA"/>
    <property type="match status" value="1"/>
</dbReference>
<dbReference type="GO" id="GO:0005524">
    <property type="term" value="F:ATP binding"/>
    <property type="evidence" value="ECO:0007669"/>
    <property type="project" value="UniProtKB-KW"/>
</dbReference>
<feature type="domain" description="Helicase C-terminal" evidence="14">
    <location>
        <begin position="928"/>
        <end position="1105"/>
    </location>
</feature>
<comment type="subcellular location">
    <subcellularLocation>
        <location evidence="1">Plastid</location>
        <location evidence="1">Chloroplast</location>
    </subcellularLocation>
</comment>
<evidence type="ECO:0000256" key="12">
    <source>
        <dbReference type="SAM" id="MobiDB-lite"/>
    </source>
</evidence>
<feature type="compositionally biased region" description="Basic residues" evidence="12">
    <location>
        <begin position="1"/>
        <end position="11"/>
    </location>
</feature>
<dbReference type="GO" id="GO:0016787">
    <property type="term" value="F:hydrolase activity"/>
    <property type="evidence" value="ECO:0007669"/>
    <property type="project" value="UniProtKB-KW"/>
</dbReference>
<evidence type="ECO:0000256" key="1">
    <source>
        <dbReference type="ARBA" id="ARBA00004229"/>
    </source>
</evidence>
<feature type="compositionally biased region" description="Basic and acidic residues" evidence="12">
    <location>
        <begin position="384"/>
        <end position="395"/>
    </location>
</feature>
<reference evidence="15" key="2">
    <citation type="submission" date="2021-02" db="EMBL/GenBank/DDBJ databases">
        <title>Aspergillus luchuensis mut. kawachii IFO 4304 genome sequence.</title>
        <authorList>
            <person name="Mori K."/>
            <person name="Kadooka C."/>
            <person name="Goto M."/>
            <person name="Futagami T."/>
        </authorList>
    </citation>
    <scope>NUCLEOTIDE SEQUENCE</scope>
    <source>
        <strain evidence="15">IFO 4308</strain>
    </source>
</reference>
<dbReference type="FunFam" id="1.20.120.1080:FF:000002">
    <property type="entry name" value="Putative ATP-dependent RNA helicase DHX36"/>
    <property type="match status" value="1"/>
</dbReference>
<dbReference type="Pfam" id="PF21010">
    <property type="entry name" value="HA2_C"/>
    <property type="match status" value="1"/>
</dbReference>
<evidence type="ECO:0000256" key="5">
    <source>
        <dbReference type="ARBA" id="ARBA00022741"/>
    </source>
</evidence>
<keyword evidence="7" id="KW-0347">Helicase</keyword>
<evidence type="ECO:0000256" key="3">
    <source>
        <dbReference type="ARBA" id="ARBA00022528"/>
    </source>
</evidence>
<dbReference type="FunFam" id="3.40.50.300:FF:000819">
    <property type="entry name" value="ATP dependent RNA helicase, putative"/>
    <property type="match status" value="1"/>
</dbReference>
<feature type="region of interest" description="Disordered" evidence="12">
    <location>
        <begin position="256"/>
        <end position="301"/>
    </location>
</feature>
<reference evidence="15" key="1">
    <citation type="submission" date="2021-01" db="EMBL/GenBank/DDBJ databases">
        <authorList>
            <consortium name="Aspergillus luchuensis mut. kawachii IFO 4304 genome sequencing consortium"/>
            <person name="Kazuki M."/>
            <person name="Futagami T."/>
        </authorList>
    </citation>
    <scope>NUCLEOTIDE SEQUENCE</scope>
    <source>
        <strain evidence="15">IFO 4308</strain>
    </source>
</reference>
<dbReference type="InterPro" id="IPR014001">
    <property type="entry name" value="Helicase_ATP-bd"/>
</dbReference>
<evidence type="ECO:0000256" key="7">
    <source>
        <dbReference type="ARBA" id="ARBA00022806"/>
    </source>
</evidence>
<keyword evidence="16" id="KW-1185">Reference proteome</keyword>
<dbReference type="EMBL" id="AP024430">
    <property type="protein sequence ID" value="BCS02484.1"/>
    <property type="molecule type" value="Genomic_DNA"/>
</dbReference>
<dbReference type="Pfam" id="PF07717">
    <property type="entry name" value="OB_NTP_bind"/>
    <property type="match status" value="1"/>
</dbReference>
<dbReference type="InterPro" id="IPR007502">
    <property type="entry name" value="Helicase-assoc_dom"/>
</dbReference>
<evidence type="ECO:0000259" key="14">
    <source>
        <dbReference type="PROSITE" id="PS51194"/>
    </source>
</evidence>
<feature type="compositionally biased region" description="Low complexity" evidence="12">
    <location>
        <begin position="22"/>
        <end position="39"/>
    </location>
</feature>
<dbReference type="PANTHER" id="PTHR18934">
    <property type="entry name" value="ATP-DEPENDENT RNA HELICASE"/>
    <property type="match status" value="1"/>
</dbReference>
<dbReference type="InterPro" id="IPR011545">
    <property type="entry name" value="DEAD/DEAH_box_helicase_dom"/>
</dbReference>
<evidence type="ECO:0000256" key="10">
    <source>
        <dbReference type="ARBA" id="ARBA00022946"/>
    </source>
</evidence>
<evidence type="ECO:0000256" key="4">
    <source>
        <dbReference type="ARBA" id="ARBA00022640"/>
    </source>
</evidence>
<dbReference type="PROSITE" id="PS51194">
    <property type="entry name" value="HELICASE_CTER"/>
    <property type="match status" value="1"/>
</dbReference>
<dbReference type="FunFam" id="3.40.50.300:FF:000500">
    <property type="entry name" value="ATP-dependent RNA helicase DHX29"/>
    <property type="match status" value="1"/>
</dbReference>
<keyword evidence="8" id="KW-0067">ATP-binding</keyword>
<keyword evidence="10" id="KW-0809">Transit peptide</keyword>
<keyword evidence="5" id="KW-0547">Nucleotide-binding</keyword>
<keyword evidence="6" id="KW-0378">Hydrolase</keyword>
<evidence type="ECO:0000313" key="15">
    <source>
        <dbReference type="EMBL" id="BCS02484.1"/>
    </source>
</evidence>
<evidence type="ECO:0000259" key="13">
    <source>
        <dbReference type="PROSITE" id="PS51192"/>
    </source>
</evidence>
<dbReference type="OrthoDB" id="5600252at2759"/>
<comment type="catalytic activity">
    <reaction evidence="11">
        <text>ATP + H2O = ADP + phosphate + H(+)</text>
        <dbReference type="Rhea" id="RHEA:13065"/>
        <dbReference type="ChEBI" id="CHEBI:15377"/>
        <dbReference type="ChEBI" id="CHEBI:15378"/>
        <dbReference type="ChEBI" id="CHEBI:30616"/>
        <dbReference type="ChEBI" id="CHEBI:43474"/>
        <dbReference type="ChEBI" id="CHEBI:456216"/>
        <dbReference type="EC" id="3.6.4.13"/>
    </reaction>
</comment>
<dbReference type="KEGG" id="aluc:AKAW2_60748A"/>
<proteinExistence type="predicted"/>
<feature type="region of interest" description="Disordered" evidence="12">
    <location>
        <begin position="1"/>
        <end position="71"/>
    </location>
</feature>
<accession>A0A7R8A1A5</accession>
<dbReference type="Pfam" id="PF00271">
    <property type="entry name" value="Helicase_C"/>
    <property type="match status" value="1"/>
</dbReference>
<evidence type="ECO:0000256" key="6">
    <source>
        <dbReference type="ARBA" id="ARBA00022801"/>
    </source>
</evidence>
<feature type="compositionally biased region" description="Low complexity" evidence="12">
    <location>
        <begin position="282"/>
        <end position="301"/>
    </location>
</feature>
<evidence type="ECO:0000256" key="8">
    <source>
        <dbReference type="ARBA" id="ARBA00022840"/>
    </source>
</evidence>
<evidence type="ECO:0000256" key="11">
    <source>
        <dbReference type="ARBA" id="ARBA00047984"/>
    </source>
</evidence>
<keyword evidence="9" id="KW-0694">RNA-binding</keyword>
<dbReference type="SUPFAM" id="SSF52540">
    <property type="entry name" value="P-loop containing nucleoside triphosphate hydrolases"/>
    <property type="match status" value="1"/>
</dbReference>
<protein>
    <recommendedName>
        <fullName evidence="2">RNA helicase</fullName>
        <ecNumber evidence="2">3.6.4.13</ecNumber>
    </recommendedName>
</protein>
<evidence type="ECO:0000256" key="9">
    <source>
        <dbReference type="ARBA" id="ARBA00022884"/>
    </source>
</evidence>
<dbReference type="Gene3D" id="1.20.120.1080">
    <property type="match status" value="1"/>
</dbReference>
<name>A0A7R8A1A5_ASPKA</name>
<evidence type="ECO:0000256" key="2">
    <source>
        <dbReference type="ARBA" id="ARBA00012552"/>
    </source>
</evidence>
<feature type="domain" description="Helicase ATP-binding" evidence="13">
    <location>
        <begin position="680"/>
        <end position="851"/>
    </location>
</feature>
<dbReference type="RefSeq" id="XP_041546246.1">
    <property type="nucleotide sequence ID" value="XM_041692908.1"/>
</dbReference>
<dbReference type="Proteomes" id="UP000661280">
    <property type="component" value="Chromosome 6"/>
</dbReference>
<dbReference type="InterPro" id="IPR027417">
    <property type="entry name" value="P-loop_NTPase"/>
</dbReference>
<organism evidence="15 16">
    <name type="scientific">Aspergillus kawachii</name>
    <name type="common">White koji mold</name>
    <name type="synonym">Aspergillus awamori var. kawachi</name>
    <dbReference type="NCBI Taxonomy" id="1069201"/>
    <lineage>
        <taxon>Eukaryota</taxon>
        <taxon>Fungi</taxon>
        <taxon>Dikarya</taxon>
        <taxon>Ascomycota</taxon>
        <taxon>Pezizomycotina</taxon>
        <taxon>Eurotiomycetes</taxon>
        <taxon>Eurotiomycetidae</taxon>
        <taxon>Eurotiales</taxon>
        <taxon>Aspergillaceae</taxon>
        <taxon>Aspergillus</taxon>
        <taxon>Aspergillus subgen. Circumdati</taxon>
    </lineage>
</organism>
<feature type="region of interest" description="Disordered" evidence="12">
    <location>
        <begin position="384"/>
        <end position="420"/>
    </location>
</feature>